<evidence type="ECO:0000313" key="2">
    <source>
        <dbReference type="Proteomes" id="UP000051639"/>
    </source>
</evidence>
<dbReference type="Pfam" id="PF13412">
    <property type="entry name" value="HTH_24"/>
    <property type="match status" value="1"/>
</dbReference>
<dbReference type="OrthoDB" id="2248780at2"/>
<name>A0A0R2H294_9LACO</name>
<proteinExistence type="predicted"/>
<dbReference type="InterPro" id="IPR013325">
    <property type="entry name" value="RNA_pol_sigma_r2"/>
</dbReference>
<gene>
    <name evidence="1" type="ORF">IV41_GL000817</name>
</gene>
<dbReference type="GO" id="GO:0003700">
    <property type="term" value="F:DNA-binding transcription factor activity"/>
    <property type="evidence" value="ECO:0007669"/>
    <property type="project" value="InterPro"/>
</dbReference>
<dbReference type="GO" id="GO:0006352">
    <property type="term" value="P:DNA-templated transcription initiation"/>
    <property type="evidence" value="ECO:0007669"/>
    <property type="project" value="InterPro"/>
</dbReference>
<dbReference type="EMBL" id="JQBA01000022">
    <property type="protein sequence ID" value="KRN44119.1"/>
    <property type="molecule type" value="Genomic_DNA"/>
</dbReference>
<keyword evidence="2" id="KW-1185">Reference proteome</keyword>
<dbReference type="InterPro" id="IPR036388">
    <property type="entry name" value="WH-like_DNA-bd_sf"/>
</dbReference>
<dbReference type="InterPro" id="IPR036390">
    <property type="entry name" value="WH_DNA-bd_sf"/>
</dbReference>
<dbReference type="AlphaFoldDB" id="A0A0R2H294"/>
<dbReference type="Proteomes" id="UP000051639">
    <property type="component" value="Unassembled WGS sequence"/>
</dbReference>
<organism evidence="1 2">
    <name type="scientific">Limosilactobacillus ingluviei</name>
    <dbReference type="NCBI Taxonomy" id="148604"/>
    <lineage>
        <taxon>Bacteria</taxon>
        <taxon>Bacillati</taxon>
        <taxon>Bacillota</taxon>
        <taxon>Bacilli</taxon>
        <taxon>Lactobacillales</taxon>
        <taxon>Lactobacillaceae</taxon>
        <taxon>Limosilactobacillus</taxon>
    </lineage>
</organism>
<dbReference type="Gene3D" id="1.10.10.10">
    <property type="entry name" value="Winged helix-like DNA-binding domain superfamily/Winged helix DNA-binding domain"/>
    <property type="match status" value="1"/>
</dbReference>
<comment type="caution">
    <text evidence="1">The sequence shown here is derived from an EMBL/GenBank/DDBJ whole genome shotgun (WGS) entry which is preliminary data.</text>
</comment>
<dbReference type="SUPFAM" id="SSF88946">
    <property type="entry name" value="Sigma2 domain of RNA polymerase sigma factors"/>
    <property type="match status" value="1"/>
</dbReference>
<dbReference type="RefSeq" id="WP_056994508.1">
    <property type="nucleotide sequence ID" value="NZ_JQBA01000022.1"/>
</dbReference>
<evidence type="ECO:0000313" key="1">
    <source>
        <dbReference type="EMBL" id="KRN44119.1"/>
    </source>
</evidence>
<protein>
    <submittedName>
        <fullName evidence="1">Uncharacterized protein</fullName>
    </submittedName>
</protein>
<reference evidence="1 2" key="1">
    <citation type="journal article" date="2015" name="Genome Announc.">
        <title>Expanding the biotechnology potential of lactobacilli through comparative genomics of 213 strains and associated genera.</title>
        <authorList>
            <person name="Sun Z."/>
            <person name="Harris H.M."/>
            <person name="McCann A."/>
            <person name="Guo C."/>
            <person name="Argimon S."/>
            <person name="Zhang W."/>
            <person name="Yang X."/>
            <person name="Jeffery I.B."/>
            <person name="Cooney J.C."/>
            <person name="Kagawa T.F."/>
            <person name="Liu W."/>
            <person name="Song Y."/>
            <person name="Salvetti E."/>
            <person name="Wrobel A."/>
            <person name="Rasinkangas P."/>
            <person name="Parkhill J."/>
            <person name="Rea M.C."/>
            <person name="O'Sullivan O."/>
            <person name="Ritari J."/>
            <person name="Douillard F.P."/>
            <person name="Paul Ross R."/>
            <person name="Yang R."/>
            <person name="Briner A.E."/>
            <person name="Felis G.E."/>
            <person name="de Vos W.M."/>
            <person name="Barrangou R."/>
            <person name="Klaenhammer T.R."/>
            <person name="Caufield P.W."/>
            <person name="Cui Y."/>
            <person name="Zhang H."/>
            <person name="O'Toole P.W."/>
        </authorList>
    </citation>
    <scope>NUCLEOTIDE SEQUENCE [LARGE SCALE GENOMIC DNA]</scope>
    <source>
        <strain evidence="1 2">DSM 14792</strain>
    </source>
</reference>
<accession>A0A0R2H294</accession>
<dbReference type="SUPFAM" id="SSF46785">
    <property type="entry name" value="Winged helix' DNA-binding domain"/>
    <property type="match status" value="1"/>
</dbReference>
<dbReference type="PATRIC" id="fig|148604.4.peg.843"/>
<sequence>MTTNRLNGQFKDYLLTTYTDPNLTCLIFGFLKHANILPGHPDRDDLIQECRLALAQALQKYDQQSSQPKISRNAYSYQRLRWCLSKYFERNSRDHNHCSLQLDAPSSETDLTAPALSYEINFDEREQAKVVVQHLLQHASGTQAKLIKLLLTDPGLTNQELAVQLHISPQALSYHRKQLRRLALQFSK</sequence>